<gene>
    <name evidence="3" type="ORF">BB559_003665</name>
</gene>
<dbReference type="EMBL" id="MBFT01000357">
    <property type="protein sequence ID" value="PVU92587.1"/>
    <property type="molecule type" value="Genomic_DNA"/>
</dbReference>
<reference evidence="3 4" key="1">
    <citation type="journal article" date="2018" name="MBio">
        <title>Comparative Genomics Reveals the Core Gene Toolbox for the Fungus-Insect Symbiosis.</title>
        <authorList>
            <person name="Wang Y."/>
            <person name="Stata M."/>
            <person name="Wang W."/>
            <person name="Stajich J.E."/>
            <person name="White M.M."/>
            <person name="Moncalvo J.M."/>
        </authorList>
    </citation>
    <scope>NUCLEOTIDE SEQUENCE [LARGE SCALE GENOMIC DNA]</scope>
    <source>
        <strain evidence="3 4">AUS-77-4</strain>
    </source>
</reference>
<comment type="caution">
    <text evidence="3">The sequence shown here is derived from an EMBL/GenBank/DDBJ whole genome shotgun (WGS) entry which is preliminary data.</text>
</comment>
<feature type="non-terminal residue" evidence="3">
    <location>
        <position position="420"/>
    </location>
</feature>
<dbReference type="InterPro" id="IPR035810">
    <property type="entry name" value="PEBP_euk"/>
</dbReference>
<evidence type="ECO:0000256" key="2">
    <source>
        <dbReference type="SAM" id="SignalP"/>
    </source>
</evidence>
<evidence type="ECO:0000256" key="1">
    <source>
        <dbReference type="SAM" id="MobiDB-lite"/>
    </source>
</evidence>
<organism evidence="3 4">
    <name type="scientific">Furculomyces boomerangus</name>
    <dbReference type="NCBI Taxonomy" id="61424"/>
    <lineage>
        <taxon>Eukaryota</taxon>
        <taxon>Fungi</taxon>
        <taxon>Fungi incertae sedis</taxon>
        <taxon>Zoopagomycota</taxon>
        <taxon>Kickxellomycotina</taxon>
        <taxon>Harpellomycetes</taxon>
        <taxon>Harpellales</taxon>
        <taxon>Harpellaceae</taxon>
        <taxon>Furculomyces</taxon>
    </lineage>
</organism>
<protein>
    <submittedName>
        <fullName evidence="3">Uncharacterized protein</fullName>
    </submittedName>
</protein>
<dbReference type="Proteomes" id="UP000245699">
    <property type="component" value="Unassembled WGS sequence"/>
</dbReference>
<sequence>MKFTLVTSLLSATVFSQTFDANTILNGLKRGDILPSIIPSDFKPETNLGVTYVGREMNFGTEYFPFNNETDNLPEFAYNADPNTFYTLALVDPDAPSRADPFPPRPFVGCGRKRFVYVLAKQPSQLPNLTVPAARPGFNIADFAKNNSMTIVGANYFEVEAPPGDSCIVPGASSSGSPSPSSTASGASPSSTASGASSSSANSSPSSASSGSGTSPSSASSTASPASTKTSSASKYVFSPAILFFLSINSHIQPQQTNVFSTMPDSKGSINSSKLLDTGPEKNPEGNGQKLNVLEIKQEKNEKTDKEATVTATASNKNNVSGSSGAGSTLDIPSSTASVTENKTSAIKRVEKHKLKMQTPLFAPYSKPNPKKKLNKPTGNVASMQIKKENTDFNEINDIEIEDGEVIEYEDDSIISAADN</sequence>
<dbReference type="SUPFAM" id="SSF49777">
    <property type="entry name" value="PEBP-like"/>
    <property type="match status" value="1"/>
</dbReference>
<dbReference type="OrthoDB" id="2506647at2759"/>
<keyword evidence="2" id="KW-0732">Signal</keyword>
<proteinExistence type="predicted"/>
<feature type="region of interest" description="Disordered" evidence="1">
    <location>
        <begin position="168"/>
        <end position="230"/>
    </location>
</feature>
<dbReference type="AlphaFoldDB" id="A0A2T9YJT0"/>
<evidence type="ECO:0000313" key="3">
    <source>
        <dbReference type="EMBL" id="PVU92587.1"/>
    </source>
</evidence>
<feature type="compositionally biased region" description="Polar residues" evidence="1">
    <location>
        <begin position="258"/>
        <end position="275"/>
    </location>
</feature>
<feature type="compositionally biased region" description="Polar residues" evidence="1">
    <location>
        <begin position="310"/>
        <end position="337"/>
    </location>
</feature>
<feature type="region of interest" description="Disordered" evidence="1">
    <location>
        <begin position="361"/>
        <end position="382"/>
    </location>
</feature>
<dbReference type="PANTHER" id="PTHR11362">
    <property type="entry name" value="PHOSPHATIDYLETHANOLAMINE-BINDING PROTEIN"/>
    <property type="match status" value="1"/>
</dbReference>
<feature type="compositionally biased region" description="Basic and acidic residues" evidence="1">
    <location>
        <begin position="296"/>
        <end position="308"/>
    </location>
</feature>
<accession>A0A2T9YJT0</accession>
<dbReference type="Gene3D" id="3.90.280.10">
    <property type="entry name" value="PEBP-like"/>
    <property type="match status" value="2"/>
</dbReference>
<feature type="compositionally biased region" description="Low complexity" evidence="1">
    <location>
        <begin position="171"/>
        <end position="230"/>
    </location>
</feature>
<feature type="signal peptide" evidence="2">
    <location>
        <begin position="1"/>
        <end position="16"/>
    </location>
</feature>
<evidence type="ECO:0000313" key="4">
    <source>
        <dbReference type="Proteomes" id="UP000245699"/>
    </source>
</evidence>
<feature type="region of interest" description="Disordered" evidence="1">
    <location>
        <begin position="258"/>
        <end position="337"/>
    </location>
</feature>
<dbReference type="PANTHER" id="PTHR11362:SF82">
    <property type="entry name" value="PHOSPHATIDYLETHANOLAMINE-BINDING PROTEIN 4"/>
    <property type="match status" value="1"/>
</dbReference>
<dbReference type="InterPro" id="IPR036610">
    <property type="entry name" value="PEBP-like_sf"/>
</dbReference>
<feature type="chain" id="PRO_5015445609" evidence="2">
    <location>
        <begin position="17"/>
        <end position="420"/>
    </location>
</feature>
<name>A0A2T9YJT0_9FUNG</name>
<keyword evidence="4" id="KW-1185">Reference proteome</keyword>
<dbReference type="STRING" id="61424.A0A2T9YJT0"/>